<evidence type="ECO:0000256" key="3">
    <source>
        <dbReference type="ARBA" id="ARBA00022475"/>
    </source>
</evidence>
<keyword evidence="8 12" id="KW-0472">Membrane</keyword>
<evidence type="ECO:0000256" key="6">
    <source>
        <dbReference type="ARBA" id="ARBA00022737"/>
    </source>
</evidence>
<keyword evidence="10" id="KW-0325">Glycoprotein</keyword>
<feature type="domain" description="Fibronectin type-III" evidence="14">
    <location>
        <begin position="521"/>
        <end position="614"/>
    </location>
</feature>
<comment type="subcellular location">
    <subcellularLocation>
        <location evidence="1">Cell membrane</location>
        <topology evidence="1">Single-pass type I membrane protein</topology>
    </subcellularLocation>
</comment>
<evidence type="ECO:0000313" key="15">
    <source>
        <dbReference type="Ensembl" id="ENSSMRP00000024427.1"/>
    </source>
</evidence>
<evidence type="ECO:0000259" key="14">
    <source>
        <dbReference type="PROSITE" id="PS50853"/>
    </source>
</evidence>
<evidence type="ECO:0000256" key="10">
    <source>
        <dbReference type="ARBA" id="ARBA00023180"/>
    </source>
</evidence>
<organism evidence="15 16">
    <name type="scientific">Salvator merianae</name>
    <name type="common">Argentine black and white tegu</name>
    <name type="synonym">Tupinambis merianae</name>
    <dbReference type="NCBI Taxonomy" id="96440"/>
    <lineage>
        <taxon>Eukaryota</taxon>
        <taxon>Metazoa</taxon>
        <taxon>Chordata</taxon>
        <taxon>Craniata</taxon>
        <taxon>Vertebrata</taxon>
        <taxon>Euteleostomi</taxon>
        <taxon>Lepidosauria</taxon>
        <taxon>Squamata</taxon>
        <taxon>Bifurcata</taxon>
        <taxon>Unidentata</taxon>
        <taxon>Episquamata</taxon>
        <taxon>Laterata</taxon>
        <taxon>Teiioidea</taxon>
        <taxon>Teiidae</taxon>
        <taxon>Salvator</taxon>
    </lineage>
</organism>
<sequence length="827" mass="93833">MILNKMFYTSLWILAIFFKGCYTDRDAVEHPRIFPPFPFIESGSTLQVFCSIGKVLFPYKNASHIIWTLNDTVIAEENYLIINESVSGVIIHNITYGRAHIKCFANSPVEKQLLAQSEVKSGFPPQKPGNISCVFYYKSTLTCSWASGREAHTETSYVLIKKDEFETCPEVNCSNKTFSCSRTQEPFSDLDYCVQVKAKNNFGKVESECIPQSSPKIFKPNAPQISKIEPVPGKKQSLKVFWQKLESLRTDPTKFQIRYRAGKENSTKNVTFFGNTESTSYVLTDLWNFTNYTVAFRWTIEQSSEWSEWSTDKMGTTEEQAPLRVDLWRVIKSHQSFGNRTVRLLWKKCQEFPSSGIVNGYRVKYFKEGNVSFERSVDLNKAITGYTLNLSEEAYEVSVIAHNTVGDSPEAILRIPSMYEESNGHQIILNLNASVSSDKISLEWKTLDLEIDGYIIEWYNELETNPFKRTWQKVTNITKWISPQGTFVRLTPYNISVYPVVRGKIKAPRTITTYFHEGSPSVGPVASVYNIDKHEAIVAWKEVAKAKRNGIIFSYTILYRDDSGKKLEKTVDASVLQYQLKNLQAGTKYTVSVMANTTRGGTRGSSTTFNTKLLSVVDIILINAITGTVILCLLAVGILWTLKKHTLKRICWPKIPHPVILDCPDSSQEITLRKSPCEDETLISILQVDAHSKDYKKLHLQHLENPFGQTNGIAKEIVHCCGISHSGAQDTVKPLPQISSLEYHFKSQVFPIMEQASKVFENKEAHVQLDLNNTEFSPYLKNSVHTRLFLASDSSDKNSKRTEEPLVPLSGQPYVALDTFELFSKRS</sequence>
<dbReference type="PANTHER" id="PTHR48423">
    <property type="entry name" value="INTERLEUKIN-27 RECEPTOR SUBUNIT ALPHA"/>
    <property type="match status" value="1"/>
</dbReference>
<evidence type="ECO:0000256" key="8">
    <source>
        <dbReference type="ARBA" id="ARBA00023136"/>
    </source>
</evidence>
<evidence type="ECO:0000256" key="4">
    <source>
        <dbReference type="ARBA" id="ARBA00022692"/>
    </source>
</evidence>
<dbReference type="PROSITE" id="PS50853">
    <property type="entry name" value="FN3"/>
    <property type="match status" value="2"/>
</dbReference>
<proteinExistence type="inferred from homology"/>
<evidence type="ECO:0000256" key="5">
    <source>
        <dbReference type="ARBA" id="ARBA00022729"/>
    </source>
</evidence>
<accession>A0A8D0KL46</accession>
<evidence type="ECO:0000256" key="2">
    <source>
        <dbReference type="ARBA" id="ARBA00008921"/>
    </source>
</evidence>
<feature type="signal peptide" evidence="13">
    <location>
        <begin position="1"/>
        <end position="23"/>
    </location>
</feature>
<keyword evidence="4 12" id="KW-0812">Transmembrane</keyword>
<dbReference type="FunFam" id="2.60.40.10:FF:000414">
    <property type="entry name" value="Interleukin-6 receptor subunit beta"/>
    <property type="match status" value="1"/>
</dbReference>
<feature type="transmembrane region" description="Helical" evidence="12">
    <location>
        <begin position="619"/>
        <end position="642"/>
    </location>
</feature>
<keyword evidence="9" id="KW-0675">Receptor</keyword>
<evidence type="ECO:0000256" key="13">
    <source>
        <dbReference type="SAM" id="SignalP"/>
    </source>
</evidence>
<evidence type="ECO:0000256" key="9">
    <source>
        <dbReference type="ARBA" id="ARBA00023170"/>
    </source>
</evidence>
<dbReference type="SMART" id="SM00060">
    <property type="entry name" value="FN3"/>
    <property type="match status" value="4"/>
</dbReference>
<dbReference type="Proteomes" id="UP000694421">
    <property type="component" value="Unplaced"/>
</dbReference>
<dbReference type="Gene3D" id="2.60.40.10">
    <property type="entry name" value="Immunoglobulins"/>
    <property type="match status" value="6"/>
</dbReference>
<dbReference type="PANTHER" id="PTHR48423:SF1">
    <property type="entry name" value="INTERLEUKIN-27 RECEPTOR SUBUNIT ALPHA"/>
    <property type="match status" value="1"/>
</dbReference>
<dbReference type="InterPro" id="IPR036179">
    <property type="entry name" value="Ig-like_dom_sf"/>
</dbReference>
<reference evidence="15" key="2">
    <citation type="submission" date="2025-09" db="UniProtKB">
        <authorList>
            <consortium name="Ensembl"/>
        </authorList>
    </citation>
    <scope>IDENTIFICATION</scope>
</reference>
<dbReference type="Ensembl" id="ENSSMRT00000028620.1">
    <property type="protein sequence ID" value="ENSSMRP00000024427.1"/>
    <property type="gene ID" value="ENSSMRG00000018940.1"/>
</dbReference>
<evidence type="ECO:0000256" key="12">
    <source>
        <dbReference type="SAM" id="Phobius"/>
    </source>
</evidence>
<evidence type="ECO:0000313" key="16">
    <source>
        <dbReference type="Proteomes" id="UP000694421"/>
    </source>
</evidence>
<feature type="domain" description="Fibronectin type-III" evidence="14">
    <location>
        <begin position="222"/>
        <end position="320"/>
    </location>
</feature>
<keyword evidence="16" id="KW-1185">Reference proteome</keyword>
<dbReference type="InterPro" id="IPR003961">
    <property type="entry name" value="FN3_dom"/>
</dbReference>
<protein>
    <submittedName>
        <fullName evidence="15">Interleukin 31 receptor A</fullName>
    </submittedName>
</protein>
<dbReference type="Pfam" id="PF06328">
    <property type="entry name" value="Lep_receptor_Ig"/>
    <property type="match status" value="1"/>
</dbReference>
<dbReference type="GeneTree" id="ENSGT00940000155603"/>
<dbReference type="InterPro" id="IPR036116">
    <property type="entry name" value="FN3_sf"/>
</dbReference>
<keyword evidence="3" id="KW-1003">Cell membrane</keyword>
<dbReference type="InterPro" id="IPR013783">
    <property type="entry name" value="Ig-like_fold"/>
</dbReference>
<evidence type="ECO:0000256" key="7">
    <source>
        <dbReference type="ARBA" id="ARBA00022989"/>
    </source>
</evidence>
<dbReference type="GO" id="GO:0005886">
    <property type="term" value="C:plasma membrane"/>
    <property type="evidence" value="ECO:0007669"/>
    <property type="project" value="UniProtKB-SubCell"/>
</dbReference>
<keyword evidence="6" id="KW-0677">Repeat</keyword>
<feature type="chain" id="PRO_5034894567" evidence="13">
    <location>
        <begin position="24"/>
        <end position="827"/>
    </location>
</feature>
<dbReference type="Pfam" id="PF00041">
    <property type="entry name" value="fn3"/>
    <property type="match status" value="1"/>
</dbReference>
<dbReference type="SUPFAM" id="SSF48726">
    <property type="entry name" value="Immunoglobulin"/>
    <property type="match status" value="1"/>
</dbReference>
<keyword evidence="7 12" id="KW-1133">Transmembrane helix</keyword>
<keyword evidence="5 13" id="KW-0732">Signal</keyword>
<dbReference type="InterPro" id="IPR010457">
    <property type="entry name" value="IgC2-like_lig-bd"/>
</dbReference>
<evidence type="ECO:0000256" key="11">
    <source>
        <dbReference type="ARBA" id="ARBA00023319"/>
    </source>
</evidence>
<evidence type="ECO:0000256" key="1">
    <source>
        <dbReference type="ARBA" id="ARBA00004251"/>
    </source>
</evidence>
<dbReference type="InterPro" id="IPR052672">
    <property type="entry name" value="Type1_Cytokine_Rcpt_Type2"/>
</dbReference>
<reference evidence="15" key="1">
    <citation type="submission" date="2025-08" db="UniProtKB">
        <authorList>
            <consortium name="Ensembl"/>
        </authorList>
    </citation>
    <scope>IDENTIFICATION</scope>
</reference>
<keyword evidence="11" id="KW-0393">Immunoglobulin domain</keyword>
<dbReference type="CDD" id="cd00063">
    <property type="entry name" value="FN3"/>
    <property type="match status" value="3"/>
</dbReference>
<name>A0A8D0KL46_SALMN</name>
<comment type="similarity">
    <text evidence="2">Belongs to the type I cytokine receptor family. Type 2 subfamily.</text>
</comment>
<dbReference type="OMA" id="NSTHWME"/>
<dbReference type="AlphaFoldDB" id="A0A8D0KL46"/>
<dbReference type="SUPFAM" id="SSF49265">
    <property type="entry name" value="Fibronectin type III"/>
    <property type="match status" value="3"/>
</dbReference>